<keyword evidence="7 10" id="KW-1133">Transmembrane helix</keyword>
<evidence type="ECO:0000256" key="2">
    <source>
        <dbReference type="ARBA" id="ARBA00022448"/>
    </source>
</evidence>
<dbReference type="HAMAP" id="MF_00237">
    <property type="entry name" value="TatB"/>
    <property type="match status" value="1"/>
</dbReference>
<keyword evidence="6 10" id="KW-0653">Protein transport</keyword>
<dbReference type="Pfam" id="PF02416">
    <property type="entry name" value="TatA_B_E"/>
    <property type="match status" value="1"/>
</dbReference>
<keyword evidence="3 10" id="KW-1003">Cell membrane</keyword>
<dbReference type="GO" id="GO:0008320">
    <property type="term" value="F:protein transmembrane transporter activity"/>
    <property type="evidence" value="ECO:0007669"/>
    <property type="project" value="UniProtKB-UniRule"/>
</dbReference>
<evidence type="ECO:0000256" key="5">
    <source>
        <dbReference type="ARBA" id="ARBA00022692"/>
    </source>
</evidence>
<dbReference type="EMBL" id="BMYS01000005">
    <property type="protein sequence ID" value="GGW82231.1"/>
    <property type="molecule type" value="Genomic_DNA"/>
</dbReference>
<dbReference type="NCBIfam" id="TIGR01410">
    <property type="entry name" value="tatB"/>
    <property type="match status" value="1"/>
</dbReference>
<organism evidence="12 13">
    <name type="scientific">Advenella faeciporci</name>
    <dbReference type="NCBI Taxonomy" id="797535"/>
    <lineage>
        <taxon>Bacteria</taxon>
        <taxon>Pseudomonadati</taxon>
        <taxon>Pseudomonadota</taxon>
        <taxon>Betaproteobacteria</taxon>
        <taxon>Burkholderiales</taxon>
        <taxon>Alcaligenaceae</taxon>
    </lineage>
</organism>
<dbReference type="Gene3D" id="1.20.5.3310">
    <property type="match status" value="1"/>
</dbReference>
<evidence type="ECO:0000256" key="1">
    <source>
        <dbReference type="ARBA" id="ARBA00004167"/>
    </source>
</evidence>
<accession>A0A918MY41</accession>
<proteinExistence type="inferred from homology"/>
<comment type="caution">
    <text evidence="12">The sequence shown here is derived from an EMBL/GenBank/DDBJ whole genome shotgun (WGS) entry which is preliminary data.</text>
</comment>
<evidence type="ECO:0000313" key="12">
    <source>
        <dbReference type="EMBL" id="GGW82231.1"/>
    </source>
</evidence>
<evidence type="ECO:0000256" key="3">
    <source>
        <dbReference type="ARBA" id="ARBA00022475"/>
    </source>
</evidence>
<dbReference type="PANTHER" id="PTHR33162:SF1">
    <property type="entry name" value="SEC-INDEPENDENT PROTEIN TRANSLOCASE PROTEIN TATA, CHLOROPLASTIC"/>
    <property type="match status" value="1"/>
</dbReference>
<evidence type="ECO:0000256" key="7">
    <source>
        <dbReference type="ARBA" id="ARBA00022989"/>
    </source>
</evidence>
<dbReference type="AlphaFoldDB" id="A0A918MY41"/>
<comment type="subcellular location">
    <subcellularLocation>
        <location evidence="10">Cell membrane</location>
        <topology evidence="10">Single-pass membrane protein</topology>
    </subcellularLocation>
    <subcellularLocation>
        <location evidence="1">Membrane</location>
        <topology evidence="1">Single-pass membrane protein</topology>
    </subcellularLocation>
</comment>
<evidence type="ECO:0000256" key="6">
    <source>
        <dbReference type="ARBA" id="ARBA00022927"/>
    </source>
</evidence>
<dbReference type="RefSeq" id="WP_189384367.1">
    <property type="nucleotide sequence ID" value="NZ_BAABFY010000055.1"/>
</dbReference>
<protein>
    <recommendedName>
        <fullName evidence="10">Sec-independent protein translocase protein TatB</fullName>
    </recommendedName>
</protein>
<dbReference type="Proteomes" id="UP000608345">
    <property type="component" value="Unassembled WGS sequence"/>
</dbReference>
<keyword evidence="5 10" id="KW-0812">Transmembrane</keyword>
<keyword evidence="8 10" id="KW-0811">Translocation</keyword>
<comment type="subunit">
    <text evidence="10">The Tat system comprises two distinct complexes: a TatABC complex, containing multiple copies of TatA, TatB and TatC subunits, and a separate TatA complex, containing only TatA subunits. Substrates initially bind to the TatABC complex, which probably triggers association of the separate TatA complex to form the active translocon.</text>
</comment>
<evidence type="ECO:0000313" key="13">
    <source>
        <dbReference type="Proteomes" id="UP000608345"/>
    </source>
</evidence>
<feature type="compositionally biased region" description="Polar residues" evidence="11">
    <location>
        <begin position="65"/>
        <end position="74"/>
    </location>
</feature>
<dbReference type="GO" id="GO:0043953">
    <property type="term" value="P:protein transport by the Tat complex"/>
    <property type="evidence" value="ECO:0007669"/>
    <property type="project" value="UniProtKB-UniRule"/>
</dbReference>
<feature type="region of interest" description="Disordered" evidence="11">
    <location>
        <begin position="65"/>
        <end position="136"/>
    </location>
</feature>
<keyword evidence="13" id="KW-1185">Reference proteome</keyword>
<dbReference type="InterPro" id="IPR003369">
    <property type="entry name" value="TatA/B/E"/>
</dbReference>
<evidence type="ECO:0000256" key="8">
    <source>
        <dbReference type="ARBA" id="ARBA00023010"/>
    </source>
</evidence>
<reference evidence="12" key="2">
    <citation type="submission" date="2020-09" db="EMBL/GenBank/DDBJ databases">
        <authorList>
            <person name="Sun Q."/>
            <person name="Kim S."/>
        </authorList>
    </citation>
    <scope>NUCLEOTIDE SEQUENCE</scope>
    <source>
        <strain evidence="12">KCTC 23732</strain>
    </source>
</reference>
<keyword evidence="9 10" id="KW-0472">Membrane</keyword>
<name>A0A918MY41_9BURK</name>
<comment type="similarity">
    <text evidence="10">Belongs to the TatB family.</text>
</comment>
<keyword evidence="2 10" id="KW-0813">Transport</keyword>
<sequence>MFGLSFGELFVIGMVALIVIGPERLPKVARTVGHLVGRAQRYVNDVKSDIQREVDIQEISQIKNDMQSSLQDMKSSFEDTAKSLRNPVEQLGQELTSAGNQVKQTLSPEKKDAPEANEPVNDSHKPDNKNGSGTQV</sequence>
<comment type="function">
    <text evidence="10">Part of the twin-arginine translocation (Tat) system that transports large folded proteins containing a characteristic twin-arginine motif in their signal peptide across membranes. Together with TatC, TatB is part of a receptor directly interacting with Tat signal peptides. TatB may form an oligomeric binding site that transiently accommodates folded Tat precursor proteins before their translocation.</text>
</comment>
<reference evidence="12" key="1">
    <citation type="journal article" date="2014" name="Int. J. Syst. Evol. Microbiol.">
        <title>Complete genome sequence of Corynebacterium casei LMG S-19264T (=DSM 44701T), isolated from a smear-ripened cheese.</title>
        <authorList>
            <consortium name="US DOE Joint Genome Institute (JGI-PGF)"/>
            <person name="Walter F."/>
            <person name="Albersmeier A."/>
            <person name="Kalinowski J."/>
            <person name="Ruckert C."/>
        </authorList>
    </citation>
    <scope>NUCLEOTIDE SEQUENCE</scope>
    <source>
        <strain evidence="12">KCTC 23732</strain>
    </source>
</reference>
<feature type="compositionally biased region" description="Polar residues" evidence="11">
    <location>
        <begin position="93"/>
        <end position="107"/>
    </location>
</feature>
<evidence type="ECO:0000256" key="9">
    <source>
        <dbReference type="ARBA" id="ARBA00023136"/>
    </source>
</evidence>
<dbReference type="InterPro" id="IPR018448">
    <property type="entry name" value="TatB"/>
</dbReference>
<evidence type="ECO:0000256" key="10">
    <source>
        <dbReference type="HAMAP-Rule" id="MF_00237"/>
    </source>
</evidence>
<dbReference type="GO" id="GO:0033281">
    <property type="term" value="C:TAT protein transport complex"/>
    <property type="evidence" value="ECO:0007669"/>
    <property type="project" value="UniProtKB-UniRule"/>
</dbReference>
<evidence type="ECO:0000256" key="11">
    <source>
        <dbReference type="SAM" id="MobiDB-lite"/>
    </source>
</evidence>
<evidence type="ECO:0000256" key="4">
    <source>
        <dbReference type="ARBA" id="ARBA00022519"/>
    </source>
</evidence>
<dbReference type="PANTHER" id="PTHR33162">
    <property type="entry name" value="SEC-INDEPENDENT PROTEIN TRANSLOCASE PROTEIN TATA, CHLOROPLASTIC"/>
    <property type="match status" value="1"/>
</dbReference>
<gene>
    <name evidence="10 12" type="primary">tatB</name>
    <name evidence="12" type="ORF">GCM10011450_10050</name>
</gene>
<dbReference type="PRINTS" id="PR01506">
    <property type="entry name" value="TATBPROTEIN"/>
</dbReference>
<keyword evidence="4" id="KW-0997">Cell inner membrane</keyword>